<evidence type="ECO:0000313" key="1">
    <source>
        <dbReference type="EMBL" id="NVI45384.1"/>
    </source>
</evidence>
<sequence>MEKQLILNLLAVARAFATSRGIELSTVGRVAAGDWRFFDHISDGAKTFTARKYDLVMVWFSENWPAGEAWPEGVARPNRAPQ</sequence>
<reference evidence="1" key="1">
    <citation type="submission" date="2020-06" db="EMBL/GenBank/DDBJ databases">
        <title>Whole Genome Sequence of Bradyrhizobium sp. Strain 1S1.</title>
        <authorList>
            <person name="Bromfield E.S.P."/>
            <person name="Cloutier S."/>
        </authorList>
    </citation>
    <scope>NUCLEOTIDE SEQUENCE [LARGE SCALE GENOMIC DNA]</scope>
    <source>
        <strain evidence="1">1S1</strain>
    </source>
</reference>
<dbReference type="AlphaFoldDB" id="A0A973W192"/>
<protein>
    <submittedName>
        <fullName evidence="1">Uncharacterized protein</fullName>
    </submittedName>
</protein>
<accession>A0A973W192</accession>
<dbReference type="EMBL" id="JAAOLE020000001">
    <property type="protein sequence ID" value="NVI45384.1"/>
    <property type="molecule type" value="Genomic_DNA"/>
</dbReference>
<organism evidence="1">
    <name type="scientific">Bradyrhizobium septentrionale</name>
    <dbReference type="NCBI Taxonomy" id="1404411"/>
    <lineage>
        <taxon>Bacteria</taxon>
        <taxon>Pseudomonadati</taxon>
        <taxon>Pseudomonadota</taxon>
        <taxon>Alphaproteobacteria</taxon>
        <taxon>Hyphomicrobiales</taxon>
        <taxon>Nitrobacteraceae</taxon>
        <taxon>Bradyrhizobium</taxon>
    </lineage>
</organism>
<gene>
    <name evidence="1" type="ORF">HAP48_020930</name>
</gene>
<dbReference type="RefSeq" id="WP_166204786.1">
    <property type="nucleotide sequence ID" value="NZ_CP088285.1"/>
</dbReference>
<comment type="caution">
    <text evidence="1">The sequence shown here is derived from an EMBL/GenBank/DDBJ whole genome shotgun (WGS) entry which is preliminary data.</text>
</comment>
<name>A0A973W192_9BRAD</name>
<proteinExistence type="predicted"/>